<accession>A0AAD9ZUB2</accession>
<evidence type="ECO:0008006" key="3">
    <source>
        <dbReference type="Google" id="ProtNLM"/>
    </source>
</evidence>
<evidence type="ECO:0000313" key="2">
    <source>
        <dbReference type="Proteomes" id="UP001281410"/>
    </source>
</evidence>
<dbReference type="SUPFAM" id="SSF56219">
    <property type="entry name" value="DNase I-like"/>
    <property type="match status" value="1"/>
</dbReference>
<dbReference type="InterPro" id="IPR036691">
    <property type="entry name" value="Endo/exonu/phosph_ase_sf"/>
</dbReference>
<organism evidence="1 2">
    <name type="scientific">Dipteronia sinensis</name>
    <dbReference type="NCBI Taxonomy" id="43782"/>
    <lineage>
        <taxon>Eukaryota</taxon>
        <taxon>Viridiplantae</taxon>
        <taxon>Streptophyta</taxon>
        <taxon>Embryophyta</taxon>
        <taxon>Tracheophyta</taxon>
        <taxon>Spermatophyta</taxon>
        <taxon>Magnoliopsida</taxon>
        <taxon>eudicotyledons</taxon>
        <taxon>Gunneridae</taxon>
        <taxon>Pentapetalae</taxon>
        <taxon>rosids</taxon>
        <taxon>malvids</taxon>
        <taxon>Sapindales</taxon>
        <taxon>Sapindaceae</taxon>
        <taxon>Hippocastanoideae</taxon>
        <taxon>Acereae</taxon>
        <taxon>Dipteronia</taxon>
    </lineage>
</organism>
<dbReference type="PANTHER" id="PTHR33710">
    <property type="entry name" value="BNAC02G09200D PROTEIN"/>
    <property type="match status" value="1"/>
</dbReference>
<comment type="caution">
    <text evidence="1">The sequence shown here is derived from an EMBL/GenBank/DDBJ whole genome shotgun (WGS) entry which is preliminary data.</text>
</comment>
<dbReference type="Gene3D" id="3.60.10.10">
    <property type="entry name" value="Endonuclease/exonuclease/phosphatase"/>
    <property type="match status" value="1"/>
</dbReference>
<dbReference type="Proteomes" id="UP001281410">
    <property type="component" value="Unassembled WGS sequence"/>
</dbReference>
<proteinExistence type="predicted"/>
<name>A0AAD9ZUB2_9ROSI</name>
<keyword evidence="2" id="KW-1185">Reference proteome</keyword>
<evidence type="ECO:0000313" key="1">
    <source>
        <dbReference type="EMBL" id="KAK3193164.1"/>
    </source>
</evidence>
<gene>
    <name evidence="1" type="ORF">Dsin_024474</name>
</gene>
<dbReference type="AlphaFoldDB" id="A0AAD9ZUB2"/>
<reference evidence="1" key="1">
    <citation type="journal article" date="2023" name="Plant J.">
        <title>Genome sequences and population genomics provide insights into the demographic history, inbreeding, and mutation load of two 'living fossil' tree species of Dipteronia.</title>
        <authorList>
            <person name="Feng Y."/>
            <person name="Comes H.P."/>
            <person name="Chen J."/>
            <person name="Zhu S."/>
            <person name="Lu R."/>
            <person name="Zhang X."/>
            <person name="Li P."/>
            <person name="Qiu J."/>
            <person name="Olsen K.M."/>
            <person name="Qiu Y."/>
        </authorList>
    </citation>
    <scope>NUCLEOTIDE SEQUENCE</scope>
    <source>
        <strain evidence="1">NBL</strain>
    </source>
</reference>
<dbReference type="EMBL" id="JANJYJ010000008">
    <property type="protein sequence ID" value="KAK3193164.1"/>
    <property type="molecule type" value="Genomic_DNA"/>
</dbReference>
<dbReference type="PANTHER" id="PTHR33710:SF62">
    <property type="entry name" value="DUF4283 DOMAIN PROTEIN"/>
    <property type="match status" value="1"/>
</dbReference>
<protein>
    <recommendedName>
        <fullName evidence="3">Endonuclease/exonuclease/phosphatase domain-containing protein</fullName>
    </recommendedName>
</protein>
<sequence>MFIGCILHPPLLSPSLKSGCATTPESNSLFAEDKEKNKNLAIAERVDLGGMELRPAKSGKNVKLRSLKVKSSRKWKRSARGGSSNRFLERFQWRFSGFYGNPNASQCGNSWGLLRCLGQVDGLLWVVGGDFNDLLSMKEKGGGSDKSISEKLAFRHTVEDCDLIDLGFSEPSFTWNNKREGRKNIQERLDRFLADFLWRDRFPQVKVEHLGFHSSDHRPLLLHFDYDIHVVRGRGKGFKFKPFWLQEDYIERVFEREWDKKGRPRSIKELKSKLRWCAGKLSAWNVEHFGSLHSCIGKIQREIEELYRKCSDDGVMISIKTLERKLEGLLT</sequence>